<keyword evidence="3" id="KW-1185">Reference proteome</keyword>
<dbReference type="Proteomes" id="UP000249300">
    <property type="component" value="Chromosome 1"/>
</dbReference>
<name>A0A0A2FF65_9PORP</name>
<dbReference type="STRING" id="393921.HQ45_06840"/>
<dbReference type="PROSITE" id="PS50943">
    <property type="entry name" value="HTH_CROC1"/>
    <property type="match status" value="1"/>
</dbReference>
<dbReference type="CDD" id="cd00093">
    <property type="entry name" value="HTH_XRE"/>
    <property type="match status" value="1"/>
</dbReference>
<dbReference type="InterPro" id="IPR001387">
    <property type="entry name" value="Cro/C1-type_HTH"/>
</dbReference>
<dbReference type="OrthoDB" id="337567at2"/>
<evidence type="ECO:0000313" key="3">
    <source>
        <dbReference type="Proteomes" id="UP000249300"/>
    </source>
</evidence>
<dbReference type="Pfam" id="PF01381">
    <property type="entry name" value="HTH_3"/>
    <property type="match status" value="1"/>
</dbReference>
<dbReference type="SUPFAM" id="SSF47413">
    <property type="entry name" value="lambda repressor-like DNA-binding domains"/>
    <property type="match status" value="1"/>
</dbReference>
<reference evidence="2 3" key="1">
    <citation type="submission" date="2018-06" db="EMBL/GenBank/DDBJ databases">
        <authorList>
            <consortium name="Pathogen Informatics"/>
            <person name="Doyle S."/>
        </authorList>
    </citation>
    <scope>NUCLEOTIDE SEQUENCE [LARGE SCALE GENOMIC DNA]</scope>
    <source>
        <strain evidence="2 3">NCTC12858</strain>
    </source>
</reference>
<feature type="domain" description="HTH cro/C1-type" evidence="1">
    <location>
        <begin position="43"/>
        <end position="97"/>
    </location>
</feature>
<gene>
    <name evidence="2" type="ORF">NCTC12858_00172</name>
</gene>
<dbReference type="GO" id="GO:0003677">
    <property type="term" value="F:DNA binding"/>
    <property type="evidence" value="ECO:0007669"/>
    <property type="project" value="InterPro"/>
</dbReference>
<dbReference type="Gene3D" id="1.10.260.40">
    <property type="entry name" value="lambda repressor-like DNA-binding domains"/>
    <property type="match status" value="1"/>
</dbReference>
<dbReference type="SMART" id="SM00530">
    <property type="entry name" value="HTH_XRE"/>
    <property type="match status" value="1"/>
</dbReference>
<dbReference type="RefSeq" id="WP_023936025.1">
    <property type="nucleotide sequence ID" value="NZ_FUXH01000005.1"/>
</dbReference>
<dbReference type="AlphaFoldDB" id="A0A0A2FF65"/>
<evidence type="ECO:0000259" key="1">
    <source>
        <dbReference type="PROSITE" id="PS50943"/>
    </source>
</evidence>
<protein>
    <submittedName>
        <fullName evidence="2">Antitoxin HipB</fullName>
    </submittedName>
</protein>
<dbReference type="EMBL" id="LS483447">
    <property type="protein sequence ID" value="SQH72358.1"/>
    <property type="molecule type" value="Genomic_DNA"/>
</dbReference>
<accession>A0A0A2FF65</accession>
<proteinExistence type="predicted"/>
<dbReference type="eggNOG" id="COG3620">
    <property type="taxonomic scope" value="Bacteria"/>
</dbReference>
<dbReference type="KEGG" id="pcre:NCTC12858_00172"/>
<organism evidence="2 3">
    <name type="scientific">Porphyromonas crevioricanis</name>
    <dbReference type="NCBI Taxonomy" id="393921"/>
    <lineage>
        <taxon>Bacteria</taxon>
        <taxon>Pseudomonadati</taxon>
        <taxon>Bacteroidota</taxon>
        <taxon>Bacteroidia</taxon>
        <taxon>Bacteroidales</taxon>
        <taxon>Porphyromonadaceae</taxon>
        <taxon>Porphyromonas</taxon>
    </lineage>
</organism>
<sequence length="102" mass="11394">MQTNNHQISDYDLVLDAKYGKEGSPERLKHEEEAKAFYAAQLLLQARKEAKVTQSELARRVGTTKSYISKIENGVIEPGVGLFFRLVNALGLRIDITSPIGF</sequence>
<evidence type="ECO:0000313" key="2">
    <source>
        <dbReference type="EMBL" id="SQH72358.1"/>
    </source>
</evidence>
<dbReference type="InterPro" id="IPR010982">
    <property type="entry name" value="Lambda_DNA-bd_dom_sf"/>
</dbReference>